<reference evidence="1" key="2">
    <citation type="submission" date="2004-02" db="EMBL/GenBank/DDBJ databases">
        <authorList>
            <consortium name="Genoscope"/>
            <consortium name="Whitehead Institute Centre for Genome Research"/>
        </authorList>
    </citation>
    <scope>NUCLEOTIDE SEQUENCE</scope>
</reference>
<organism evidence="1">
    <name type="scientific">Tetraodon nigroviridis</name>
    <name type="common">Spotted green pufferfish</name>
    <name type="synonym">Chelonodon nigroviridis</name>
    <dbReference type="NCBI Taxonomy" id="99883"/>
    <lineage>
        <taxon>Eukaryota</taxon>
        <taxon>Metazoa</taxon>
        <taxon>Chordata</taxon>
        <taxon>Craniata</taxon>
        <taxon>Vertebrata</taxon>
        <taxon>Euteleostomi</taxon>
        <taxon>Actinopterygii</taxon>
        <taxon>Neopterygii</taxon>
        <taxon>Teleostei</taxon>
        <taxon>Neoteleostei</taxon>
        <taxon>Acanthomorphata</taxon>
        <taxon>Eupercaria</taxon>
        <taxon>Tetraodontiformes</taxon>
        <taxon>Tetradontoidea</taxon>
        <taxon>Tetraodontidae</taxon>
        <taxon>Tetraodon</taxon>
    </lineage>
</organism>
<dbReference type="AlphaFoldDB" id="Q4SAJ8"/>
<proteinExistence type="predicted"/>
<dbReference type="KEGG" id="tng:GSTEN00021421G001"/>
<gene>
    <name evidence="1" type="ORF">GSTENG00021421001</name>
</gene>
<evidence type="ECO:0000313" key="1">
    <source>
        <dbReference type="EMBL" id="CAG02334.1"/>
    </source>
</evidence>
<protein>
    <submittedName>
        <fullName evidence="1">Chromosome undetermined SCAF14683, whole genome shotgun sequence</fullName>
    </submittedName>
</protein>
<dbReference type="EMBL" id="CAAE01014683">
    <property type="protein sequence ID" value="CAG02334.1"/>
    <property type="molecule type" value="Genomic_DNA"/>
</dbReference>
<dbReference type="OrthoDB" id="2423701at2759"/>
<sequence length="45" mass="5070">MSETEGDDERRKPKGVFSTLVANGDWLYQKGEYKKAIVNYTTVGS</sequence>
<accession>Q4SAJ8</accession>
<reference evidence="1" key="1">
    <citation type="journal article" date="2004" name="Nature">
        <title>Genome duplication in the teleost fish Tetraodon nigroviridis reveals the early vertebrate proto-karyotype.</title>
        <authorList>
            <person name="Jaillon O."/>
            <person name="Aury J.-M."/>
            <person name="Brunet F."/>
            <person name="Petit J.-L."/>
            <person name="Stange-Thomann N."/>
            <person name="Mauceli E."/>
            <person name="Bouneau L."/>
            <person name="Fischer C."/>
            <person name="Ozouf-Costaz C."/>
            <person name="Bernot A."/>
            <person name="Nicaud S."/>
            <person name="Jaffe D."/>
            <person name="Fisher S."/>
            <person name="Lutfalla G."/>
            <person name="Dossat C."/>
            <person name="Segurens B."/>
            <person name="Dasilva C."/>
            <person name="Salanoubat M."/>
            <person name="Levy M."/>
            <person name="Boudet N."/>
            <person name="Castellano S."/>
            <person name="Anthouard V."/>
            <person name="Jubin C."/>
            <person name="Castelli V."/>
            <person name="Katinka M."/>
            <person name="Vacherie B."/>
            <person name="Biemont C."/>
            <person name="Skalli Z."/>
            <person name="Cattolico L."/>
            <person name="Poulain J."/>
            <person name="De Berardinis V."/>
            <person name="Cruaud C."/>
            <person name="Duprat S."/>
            <person name="Brottier P."/>
            <person name="Coutanceau J.-P."/>
            <person name="Gouzy J."/>
            <person name="Parra G."/>
            <person name="Lardier G."/>
            <person name="Chapple C."/>
            <person name="McKernan K.J."/>
            <person name="McEwan P."/>
            <person name="Bosak S."/>
            <person name="Kellis M."/>
            <person name="Volff J.-N."/>
            <person name="Guigo R."/>
            <person name="Zody M.C."/>
            <person name="Mesirov J."/>
            <person name="Lindblad-Toh K."/>
            <person name="Birren B."/>
            <person name="Nusbaum C."/>
            <person name="Kahn D."/>
            <person name="Robinson-Rechavi M."/>
            <person name="Laudet V."/>
            <person name="Schachter V."/>
            <person name="Quetier F."/>
            <person name="Saurin W."/>
            <person name="Scarpelli C."/>
            <person name="Wincker P."/>
            <person name="Lander E.S."/>
            <person name="Weissenbach J."/>
            <person name="Roest Crollius H."/>
        </authorList>
    </citation>
    <scope>NUCLEOTIDE SEQUENCE [LARGE SCALE GENOMIC DNA]</scope>
</reference>
<name>Q4SAJ8_TETNG</name>